<feature type="domain" description="USP" evidence="13">
    <location>
        <begin position="227"/>
        <end position="959"/>
    </location>
</feature>
<dbReference type="GO" id="GO:0008270">
    <property type="term" value="F:zinc ion binding"/>
    <property type="evidence" value="ECO:0007669"/>
    <property type="project" value="UniProtKB-KW"/>
</dbReference>
<evidence type="ECO:0000313" key="16">
    <source>
        <dbReference type="Proteomes" id="UP001159364"/>
    </source>
</evidence>
<dbReference type="InterPro" id="IPR013083">
    <property type="entry name" value="Znf_RING/FYVE/PHD"/>
</dbReference>
<dbReference type="Gene3D" id="3.90.70.10">
    <property type="entry name" value="Cysteine proteinases"/>
    <property type="match status" value="3"/>
</dbReference>
<dbReference type="GO" id="GO:0005829">
    <property type="term" value="C:cytosol"/>
    <property type="evidence" value="ECO:0007669"/>
    <property type="project" value="TreeGrafter"/>
</dbReference>
<gene>
    <name evidence="15" type="ORF">K2173_019144</name>
</gene>
<sequence length="961" mass="106117">MGKRVKKKTRALQKTVSPKVVPQESNGTVDSVNDGSPTLKDKNSCAHLNKGFDLKILNEKFRSSHDYRCEDCREGVADRRGAKGKSKHGKKKGDASRDSKSVSKAIWMCLLCGHYGCGGLGLPTTPQSHAMRHARHTRHSLVVQLENPHLRFCFPCNLLIPVDQVGEDGERKDPLQDVVKLIKGRSSEQPSVDVEDVLFGVGSVASETKEAVGASNILEVRSGYSVRGLVNLGNTCFFNSVLQNLLAMNRLRDYFFNHDAPFGPLFIALKKLFVESKPENGLKNVINPRSFFGCVCSKAPQFRGYQQQDSHELLRCLLDELSAEELASKNQVKASGGDSHSTGHGPTFVDFEFGGRISSTVSCIECGHSSTVYEPFLDLSLSVPTKKPPTKKIQPGSRAKKTKLPPKRGGRIQPKSNKDTGAMLAKRTSNPSAIGEPSCQKQSTTTLGESFDTTIPDSVGSTSTVDDGGLVSEKLSAASEYGPEQNSKGRVEETDDSCDFTWMDYCEAETIPEEQEQEFDNSIGQDSRCREKVLNDNLIENNQVCSIEVESINKLDYSSVNSWEEEVPLQVQSSEVLLLPYKEDSFINGESMKGERAASSSVVEYKQDEVGFDGFGGLFDEPEVSIAPVVGPSLDSKVSEVAFITGTCSDSDPDEVDNSESPVSVESCLAHFVKPELLSNDNAWDCENCSKILHKLEAKKKQAEYVPETLISRGGRMILRDENVYYSNQNCTKIDRDDIRTRSSFSKNGEKKDGINAALVEQSHSSDFEESQESFGGPAVDSCSVDMSTNIGCTDIKDQESKSKFYGNCESEKSEDEEGSCKEVNVKRDAIKRVLIDRVPPILTIHLKRFSQDARGRLIKLNGHVNFREILDLRPYIDPRCLDMERYVYHLVGVVEHQGTMRGGHYVAYVRGGGGRGKGKAEKETGGYVWYHASDAYVREASLEEVLGCEAYILFYENSDI</sequence>
<dbReference type="Pfam" id="PF02148">
    <property type="entry name" value="zf-UBP"/>
    <property type="match status" value="1"/>
</dbReference>
<dbReference type="SUPFAM" id="SSF54001">
    <property type="entry name" value="Cysteine proteinases"/>
    <property type="match status" value="1"/>
</dbReference>
<comment type="caution">
    <text evidence="15">The sequence shown here is derived from an EMBL/GenBank/DDBJ whole genome shotgun (WGS) entry which is preliminary data.</text>
</comment>
<dbReference type="InterPro" id="IPR018200">
    <property type="entry name" value="USP_CS"/>
</dbReference>
<evidence type="ECO:0000259" key="14">
    <source>
        <dbReference type="PROSITE" id="PS50271"/>
    </source>
</evidence>
<feature type="compositionally biased region" description="Basic residues" evidence="12">
    <location>
        <begin position="82"/>
        <end position="91"/>
    </location>
</feature>
<evidence type="ECO:0000256" key="8">
    <source>
        <dbReference type="ARBA" id="ARBA00022833"/>
    </source>
</evidence>
<dbReference type="Gene3D" id="3.30.40.10">
    <property type="entry name" value="Zinc/RING finger domain, C3HC4 (zinc finger)"/>
    <property type="match status" value="1"/>
</dbReference>
<evidence type="ECO:0000313" key="15">
    <source>
        <dbReference type="EMBL" id="KAJ8755346.1"/>
    </source>
</evidence>
<dbReference type="InterPro" id="IPR050164">
    <property type="entry name" value="Peptidase_C19"/>
</dbReference>
<keyword evidence="16" id="KW-1185">Reference proteome</keyword>
<keyword evidence="11" id="KW-0788">Thiol protease</keyword>
<dbReference type="PROSITE" id="PS50271">
    <property type="entry name" value="ZF_UBP"/>
    <property type="match status" value="1"/>
</dbReference>
<dbReference type="FunFam" id="3.30.40.10:FF:000900">
    <property type="entry name" value="Ubiquitinyl hydrolase 1"/>
    <property type="match status" value="1"/>
</dbReference>
<comment type="catalytic activity">
    <reaction evidence="1 11">
        <text>Thiol-dependent hydrolysis of ester, thioester, amide, peptide and isopeptide bonds formed by the C-terminal Gly of ubiquitin (a 76-residue protein attached to proteins as an intracellular targeting signal).</text>
        <dbReference type="EC" id="3.4.19.12"/>
    </reaction>
</comment>
<keyword evidence="6 11" id="KW-0833">Ubl conjugation pathway</keyword>
<keyword evidence="7 11" id="KW-0378">Hydrolase</keyword>
<feature type="region of interest" description="Disordered" evidence="12">
    <location>
        <begin position="1"/>
        <end position="42"/>
    </location>
</feature>
<evidence type="ECO:0000256" key="6">
    <source>
        <dbReference type="ARBA" id="ARBA00022786"/>
    </source>
</evidence>
<evidence type="ECO:0000256" key="9">
    <source>
        <dbReference type="ARBA" id="ARBA00058678"/>
    </source>
</evidence>
<feature type="compositionally biased region" description="Polar residues" evidence="12">
    <location>
        <begin position="439"/>
        <end position="465"/>
    </location>
</feature>
<keyword evidence="8" id="KW-0862">Zinc</keyword>
<dbReference type="SUPFAM" id="SSF57850">
    <property type="entry name" value="RING/U-box"/>
    <property type="match status" value="1"/>
</dbReference>
<dbReference type="InterPro" id="IPR028889">
    <property type="entry name" value="USP"/>
</dbReference>
<evidence type="ECO:0000256" key="11">
    <source>
        <dbReference type="RuleBase" id="RU366025"/>
    </source>
</evidence>
<proteinExistence type="inferred from homology"/>
<keyword evidence="4" id="KW-0479">Metal-binding</keyword>
<dbReference type="GO" id="GO:0016579">
    <property type="term" value="P:protein deubiquitination"/>
    <property type="evidence" value="ECO:0007669"/>
    <property type="project" value="InterPro"/>
</dbReference>
<feature type="region of interest" description="Disordered" evidence="12">
    <location>
        <begin position="384"/>
        <end position="468"/>
    </location>
</feature>
<comment type="function">
    <text evidence="9">Recognizes and hydrolyzes the peptide bond at the C-terminal Gly of ubiquitin. Involved in the processing of poly-ubiquitin precursors as well as that of ubiquitinated proteins. Is involved in resistance to the arginine analog canavanine (CAN).</text>
</comment>
<dbReference type="PANTHER" id="PTHR24006">
    <property type="entry name" value="UBIQUITIN CARBOXYL-TERMINAL HYDROLASE"/>
    <property type="match status" value="1"/>
</dbReference>
<dbReference type="GO" id="GO:0006508">
    <property type="term" value="P:proteolysis"/>
    <property type="evidence" value="ECO:0007669"/>
    <property type="project" value="UniProtKB-KW"/>
</dbReference>
<evidence type="ECO:0000256" key="12">
    <source>
        <dbReference type="SAM" id="MobiDB-lite"/>
    </source>
</evidence>
<feature type="compositionally biased region" description="Basic residues" evidence="12">
    <location>
        <begin position="1"/>
        <end position="11"/>
    </location>
</feature>
<keyword evidence="3 11" id="KW-0645">Protease</keyword>
<dbReference type="GO" id="GO:0005634">
    <property type="term" value="C:nucleus"/>
    <property type="evidence" value="ECO:0007669"/>
    <property type="project" value="TreeGrafter"/>
</dbReference>
<feature type="domain" description="UBP-type" evidence="14">
    <location>
        <begin position="43"/>
        <end position="185"/>
    </location>
</feature>
<dbReference type="AlphaFoldDB" id="A0AAV8SST4"/>
<dbReference type="PANTHER" id="PTHR24006:SF781">
    <property type="entry name" value="LD34905P"/>
    <property type="match status" value="1"/>
</dbReference>
<evidence type="ECO:0000256" key="10">
    <source>
        <dbReference type="PROSITE-ProRule" id="PRU00502"/>
    </source>
</evidence>
<protein>
    <recommendedName>
        <fullName evidence="11">Ubiquitin carboxyl-terminal hydrolase</fullName>
        <ecNumber evidence="11">3.4.19.12</ecNumber>
    </recommendedName>
</protein>
<evidence type="ECO:0000256" key="1">
    <source>
        <dbReference type="ARBA" id="ARBA00000707"/>
    </source>
</evidence>
<dbReference type="EMBL" id="JAIWQS010000009">
    <property type="protein sequence ID" value="KAJ8755346.1"/>
    <property type="molecule type" value="Genomic_DNA"/>
</dbReference>
<dbReference type="Proteomes" id="UP001159364">
    <property type="component" value="Linkage Group LG09"/>
</dbReference>
<dbReference type="Pfam" id="PF00443">
    <property type="entry name" value="UCH"/>
    <property type="match status" value="1"/>
</dbReference>
<dbReference type="InterPro" id="IPR001607">
    <property type="entry name" value="Znf_UBP"/>
</dbReference>
<keyword evidence="5 10" id="KW-0863">Zinc-finger</keyword>
<evidence type="ECO:0000256" key="7">
    <source>
        <dbReference type="ARBA" id="ARBA00022801"/>
    </source>
</evidence>
<dbReference type="PROSITE" id="PS00973">
    <property type="entry name" value="USP_2"/>
    <property type="match status" value="1"/>
</dbReference>
<dbReference type="InterPro" id="IPR038765">
    <property type="entry name" value="Papain-like_cys_pep_sf"/>
</dbReference>
<evidence type="ECO:0000259" key="13">
    <source>
        <dbReference type="PROSITE" id="PS50235"/>
    </source>
</evidence>
<evidence type="ECO:0000256" key="4">
    <source>
        <dbReference type="ARBA" id="ARBA00022723"/>
    </source>
</evidence>
<evidence type="ECO:0000256" key="3">
    <source>
        <dbReference type="ARBA" id="ARBA00022670"/>
    </source>
</evidence>
<dbReference type="EC" id="3.4.19.12" evidence="11"/>
<evidence type="ECO:0000256" key="5">
    <source>
        <dbReference type="ARBA" id="ARBA00022771"/>
    </source>
</evidence>
<feature type="compositionally biased region" description="Polar residues" evidence="12">
    <location>
        <begin position="23"/>
        <end position="36"/>
    </location>
</feature>
<dbReference type="SMART" id="SM00290">
    <property type="entry name" value="ZnF_UBP"/>
    <property type="match status" value="1"/>
</dbReference>
<comment type="similarity">
    <text evidence="2 11">Belongs to the peptidase C19 family.</text>
</comment>
<reference evidence="15 16" key="1">
    <citation type="submission" date="2021-09" db="EMBL/GenBank/DDBJ databases">
        <title>Genomic insights and catalytic innovation underlie evolution of tropane alkaloids biosynthesis.</title>
        <authorList>
            <person name="Wang Y.-J."/>
            <person name="Tian T."/>
            <person name="Huang J.-P."/>
            <person name="Huang S.-X."/>
        </authorList>
    </citation>
    <scope>NUCLEOTIDE SEQUENCE [LARGE SCALE GENOMIC DNA]</scope>
    <source>
        <strain evidence="15">KIB-2018</strain>
        <tissue evidence="15">Leaf</tissue>
    </source>
</reference>
<dbReference type="PROSITE" id="PS50235">
    <property type="entry name" value="USP_3"/>
    <property type="match status" value="1"/>
</dbReference>
<accession>A0AAV8SST4</accession>
<feature type="compositionally biased region" description="Basic residues" evidence="12">
    <location>
        <begin position="398"/>
        <end position="410"/>
    </location>
</feature>
<dbReference type="PROSITE" id="PS00972">
    <property type="entry name" value="USP_1"/>
    <property type="match status" value="1"/>
</dbReference>
<name>A0AAV8SST4_9ROSI</name>
<evidence type="ECO:0000256" key="2">
    <source>
        <dbReference type="ARBA" id="ARBA00009085"/>
    </source>
</evidence>
<dbReference type="GO" id="GO:0004843">
    <property type="term" value="F:cysteine-type deubiquitinase activity"/>
    <property type="evidence" value="ECO:0007669"/>
    <property type="project" value="UniProtKB-UniRule"/>
</dbReference>
<feature type="region of interest" description="Disordered" evidence="12">
    <location>
        <begin position="78"/>
        <end position="97"/>
    </location>
</feature>
<dbReference type="InterPro" id="IPR001394">
    <property type="entry name" value="Peptidase_C19_UCH"/>
</dbReference>
<organism evidence="15 16">
    <name type="scientific">Erythroxylum novogranatense</name>
    <dbReference type="NCBI Taxonomy" id="1862640"/>
    <lineage>
        <taxon>Eukaryota</taxon>
        <taxon>Viridiplantae</taxon>
        <taxon>Streptophyta</taxon>
        <taxon>Embryophyta</taxon>
        <taxon>Tracheophyta</taxon>
        <taxon>Spermatophyta</taxon>
        <taxon>Magnoliopsida</taxon>
        <taxon>eudicotyledons</taxon>
        <taxon>Gunneridae</taxon>
        <taxon>Pentapetalae</taxon>
        <taxon>rosids</taxon>
        <taxon>fabids</taxon>
        <taxon>Malpighiales</taxon>
        <taxon>Erythroxylaceae</taxon>
        <taxon>Erythroxylum</taxon>
    </lineage>
</organism>